<evidence type="ECO:0000313" key="2">
    <source>
        <dbReference type="EMBL" id="SEM65865.1"/>
    </source>
</evidence>
<evidence type="ECO:0000313" key="3">
    <source>
        <dbReference type="Proteomes" id="UP000199450"/>
    </source>
</evidence>
<evidence type="ECO:0000256" key="1">
    <source>
        <dbReference type="SAM" id="SignalP"/>
    </source>
</evidence>
<keyword evidence="1" id="KW-0732">Signal</keyword>
<keyword evidence="3" id="KW-1185">Reference proteome</keyword>
<organism evidence="2 3">
    <name type="scientific">Chryseobacterium taichungense</name>
    <dbReference type="NCBI Taxonomy" id="295069"/>
    <lineage>
        <taxon>Bacteria</taxon>
        <taxon>Pseudomonadati</taxon>
        <taxon>Bacteroidota</taxon>
        <taxon>Flavobacteriia</taxon>
        <taxon>Flavobacteriales</taxon>
        <taxon>Weeksellaceae</taxon>
        <taxon>Chryseobacterium group</taxon>
        <taxon>Chryseobacterium</taxon>
    </lineage>
</organism>
<dbReference type="STRING" id="295069.SAMN05421856_105121"/>
<gene>
    <name evidence="2" type="ORF">SAMN05421856_105121</name>
</gene>
<dbReference type="AlphaFoldDB" id="A0A1H8A544"/>
<accession>A0A1H8A544</accession>
<dbReference type="RefSeq" id="WP_143052693.1">
    <property type="nucleotide sequence ID" value="NZ_FOBV01000005.1"/>
</dbReference>
<reference evidence="3" key="1">
    <citation type="submission" date="2016-10" db="EMBL/GenBank/DDBJ databases">
        <authorList>
            <person name="Varghese N."/>
            <person name="Submissions S."/>
        </authorList>
    </citation>
    <scope>NUCLEOTIDE SEQUENCE [LARGE SCALE GENOMIC DNA]</scope>
    <source>
        <strain evidence="3">DSM 17453</strain>
    </source>
</reference>
<feature type="chain" id="PRO_5011634292" description="DUF4468 domain-containing protein" evidence="1">
    <location>
        <begin position="19"/>
        <end position="137"/>
    </location>
</feature>
<dbReference type="Proteomes" id="UP000199450">
    <property type="component" value="Unassembled WGS sequence"/>
</dbReference>
<dbReference type="OrthoDB" id="1260281at2"/>
<proteinExistence type="predicted"/>
<protein>
    <recommendedName>
        <fullName evidence="4">DUF4468 domain-containing protein</fullName>
    </recommendedName>
</protein>
<evidence type="ECO:0008006" key="4">
    <source>
        <dbReference type="Google" id="ProtNLM"/>
    </source>
</evidence>
<feature type="signal peptide" evidence="1">
    <location>
        <begin position="1"/>
        <end position="18"/>
    </location>
</feature>
<sequence length="137" mass="15625">MRKILLLFIMTISVCLYSQDGFQYVTTSKDGTDYYYQISSDVDSNMGLYTDFWLKKGISVKKIKTKSGKYSTTGGGYFLTLMRISCLEKTYLFKNTIKYDSAGKVIGTHDFPISEEPKPVVPNSVIETIYKTVCRKE</sequence>
<name>A0A1H8A544_9FLAO</name>
<dbReference type="EMBL" id="FOBV01000005">
    <property type="protein sequence ID" value="SEM65865.1"/>
    <property type="molecule type" value="Genomic_DNA"/>
</dbReference>